<comment type="caution">
    <text evidence="6">The sequence shown here is derived from an EMBL/GenBank/DDBJ whole genome shotgun (WGS) entry which is preliminary data.</text>
</comment>
<dbReference type="InterPro" id="IPR045851">
    <property type="entry name" value="AMP-bd_C_sf"/>
</dbReference>
<dbReference type="Pfam" id="PF13193">
    <property type="entry name" value="AMP-binding_C"/>
    <property type="match status" value="1"/>
</dbReference>
<dbReference type="InterPro" id="IPR010071">
    <property type="entry name" value="AA_adenyl_dom"/>
</dbReference>
<dbReference type="Gene3D" id="3.40.50.12780">
    <property type="entry name" value="N-terminal domain of ligase-like"/>
    <property type="match status" value="1"/>
</dbReference>
<dbReference type="PANTHER" id="PTHR45527:SF1">
    <property type="entry name" value="FATTY ACID SYNTHASE"/>
    <property type="match status" value="1"/>
</dbReference>
<dbReference type="InterPro" id="IPR023213">
    <property type="entry name" value="CAT-like_dom_sf"/>
</dbReference>
<dbReference type="SUPFAM" id="SSF52777">
    <property type="entry name" value="CoA-dependent acyltransferases"/>
    <property type="match status" value="2"/>
</dbReference>
<evidence type="ECO:0000256" key="2">
    <source>
        <dbReference type="ARBA" id="ARBA00022450"/>
    </source>
</evidence>
<dbReference type="Proteomes" id="UP001382904">
    <property type="component" value="Unassembled WGS sequence"/>
</dbReference>
<evidence type="ECO:0000259" key="5">
    <source>
        <dbReference type="PROSITE" id="PS50075"/>
    </source>
</evidence>
<dbReference type="InterPro" id="IPR009081">
    <property type="entry name" value="PP-bd_ACP"/>
</dbReference>
<sequence length="1052" mass="114356">MTPDDGAQVSTDTAELVMDGGLHEMVARVAASSPHSVALRAHGRDVTYAALDEASTRWAAELASRGIGPGTLVPVLLPRSVRLVTALLAVLKSGAAFALLDPQWPQPRLLSVIRDLEATVVVDDDPANGLGLSVWTPPDEDLTDFGRESAGGTSRSTDFRPVAVGSDEASCVFFTSGTTGRAKGVVVPHRSISRLFVDDTFACFDRRTVMTLAAATPWDAFALELWGSLLQGGTSVIIEEPFLTPDLLRRVISEDGVNTVWLTSSVFNMIVDEDLSALAGLSQVMVGGERLSVDHVRRFLEAHPAIELTNGYGPVESTIFASAHRVMPMDHLRPGGIPLGLCVPATRIYVLDGDRECGDDEEGEICITGDGLAIGYLGDPELTAERFATYVLDGRPTRVYRTGDLGVWRSPDGLLEFRGRADRQVKVRGNRVEPADVEQAVLNMSPAVVDCRVVARRTALDDAYELVAFCVPRERGDRLTGLLGLIEEHLPSYQCPSRLLVIDELPLNDRGKVSEARLLEWLADEPEPDPTRTPEPADTGAKAVEPSGDELRDIVAETFTQVLGRTDLPDDLSFFGLGGSSLDAGRLCARLGQRTGQMIPLSQFYRDPSVSGLTAWLREAREAARDEEKHEPQPVTDLELSQVQRAFLLRDVVQPDGLTNHCLVAWTLTGQVDLEALDRAVVAVHERHEPLRAEYTLEPRPHMADTDIDAPPLHVLRPANSFEAAVEALKEELALPFDPEEGVVWRTAIVPVLSGDVSVFGCSFHHVAFDGWSEAVLADDLSRAYNGEVEAPPPPGLTQLAQLRRTKSDRTDVEGQLRAQADTLREVPEIIWSEVPPATTGFGIKAISERLTPEEYATVSRAARERATTPFTVLLTAWGWTLAETLTVTDTAVGVPVADRASVGDERAMGCQLTVVPIRLNGPSLCDGHDVSFAEAVDFTARRIESALACQEAPSDRLAELVGPVSRGRTPIFQMMFALQDNRTADLRLNGLTVSRLRLPYLDVPMELHCEIWPTEDGGLLVEVTYHVTAVPASVARALLSGFLDHIRKTEG</sequence>
<gene>
    <name evidence="6" type="ORF">WKI68_05760</name>
</gene>
<dbReference type="Gene3D" id="3.30.559.10">
    <property type="entry name" value="Chloramphenicol acetyltransferase-like domain"/>
    <property type="match status" value="1"/>
</dbReference>
<keyword evidence="7" id="KW-1185">Reference proteome</keyword>
<proteinExistence type="predicted"/>
<dbReference type="Gene3D" id="1.10.1200.10">
    <property type="entry name" value="ACP-like"/>
    <property type="match status" value="1"/>
</dbReference>
<reference evidence="6 7" key="1">
    <citation type="submission" date="2024-03" db="EMBL/GenBank/DDBJ databases">
        <title>Novel Streptomyces species of biotechnological and ecological value are a feature of Machair soil.</title>
        <authorList>
            <person name="Prole J.R."/>
            <person name="Goodfellow M."/>
            <person name="Allenby N."/>
            <person name="Ward A.C."/>
        </authorList>
    </citation>
    <scope>NUCLEOTIDE SEQUENCE [LARGE SCALE GENOMIC DNA]</scope>
    <source>
        <strain evidence="6 7">MS1.HAVA.3</strain>
    </source>
</reference>
<dbReference type="InterPro" id="IPR025110">
    <property type="entry name" value="AMP-bd_C"/>
</dbReference>
<dbReference type="SMART" id="SM00823">
    <property type="entry name" value="PKS_PP"/>
    <property type="match status" value="1"/>
</dbReference>
<dbReference type="PANTHER" id="PTHR45527">
    <property type="entry name" value="NONRIBOSOMAL PEPTIDE SYNTHETASE"/>
    <property type="match status" value="1"/>
</dbReference>
<dbReference type="InterPro" id="IPR001242">
    <property type="entry name" value="Condensation_dom"/>
</dbReference>
<evidence type="ECO:0000313" key="7">
    <source>
        <dbReference type="Proteomes" id="UP001382904"/>
    </source>
</evidence>
<dbReference type="NCBIfam" id="TIGR01733">
    <property type="entry name" value="AA-adenyl-dom"/>
    <property type="match status" value="1"/>
</dbReference>
<dbReference type="InterPro" id="IPR020845">
    <property type="entry name" value="AMP-binding_CS"/>
</dbReference>
<dbReference type="Gene3D" id="3.30.300.30">
    <property type="match status" value="1"/>
</dbReference>
<feature type="domain" description="Carrier" evidence="5">
    <location>
        <begin position="546"/>
        <end position="621"/>
    </location>
</feature>
<accession>A0ABU8TZT2</accession>
<dbReference type="Pfam" id="PF00668">
    <property type="entry name" value="Condensation"/>
    <property type="match status" value="1"/>
</dbReference>
<name>A0ABU8TZT2_9ACTN</name>
<protein>
    <submittedName>
        <fullName evidence="6">Amino acid adenylation domain-containing protein</fullName>
    </submittedName>
</protein>
<dbReference type="Pfam" id="PF00501">
    <property type="entry name" value="AMP-binding"/>
    <property type="match status" value="1"/>
</dbReference>
<dbReference type="Gene3D" id="3.30.559.30">
    <property type="entry name" value="Nonribosomal peptide synthetase, condensation domain"/>
    <property type="match status" value="1"/>
</dbReference>
<dbReference type="PROSITE" id="PS00455">
    <property type="entry name" value="AMP_BINDING"/>
    <property type="match status" value="1"/>
</dbReference>
<dbReference type="InterPro" id="IPR020806">
    <property type="entry name" value="PKS_PP-bd"/>
</dbReference>
<dbReference type="EMBL" id="JBBKAM010000002">
    <property type="protein sequence ID" value="MEJ8641107.1"/>
    <property type="molecule type" value="Genomic_DNA"/>
</dbReference>
<organism evidence="6 7">
    <name type="scientific">Streptomyces caledonius</name>
    <dbReference type="NCBI Taxonomy" id="3134107"/>
    <lineage>
        <taxon>Bacteria</taxon>
        <taxon>Bacillati</taxon>
        <taxon>Actinomycetota</taxon>
        <taxon>Actinomycetes</taxon>
        <taxon>Kitasatosporales</taxon>
        <taxon>Streptomycetaceae</taxon>
        <taxon>Streptomyces</taxon>
    </lineage>
</organism>
<keyword evidence="3" id="KW-0597">Phosphoprotein</keyword>
<comment type="cofactor">
    <cofactor evidence="1">
        <name>pantetheine 4'-phosphate</name>
        <dbReference type="ChEBI" id="CHEBI:47942"/>
    </cofactor>
</comment>
<evidence type="ECO:0000256" key="4">
    <source>
        <dbReference type="SAM" id="MobiDB-lite"/>
    </source>
</evidence>
<dbReference type="SUPFAM" id="SSF56801">
    <property type="entry name" value="Acetyl-CoA synthetase-like"/>
    <property type="match status" value="1"/>
</dbReference>
<dbReference type="PROSITE" id="PS50075">
    <property type="entry name" value="CARRIER"/>
    <property type="match status" value="1"/>
</dbReference>
<evidence type="ECO:0000256" key="3">
    <source>
        <dbReference type="ARBA" id="ARBA00022553"/>
    </source>
</evidence>
<keyword evidence="2" id="KW-0596">Phosphopantetheine</keyword>
<dbReference type="InterPro" id="IPR042099">
    <property type="entry name" value="ANL_N_sf"/>
</dbReference>
<dbReference type="SUPFAM" id="SSF47336">
    <property type="entry name" value="ACP-like"/>
    <property type="match status" value="1"/>
</dbReference>
<dbReference type="Pfam" id="PF00550">
    <property type="entry name" value="PP-binding"/>
    <property type="match status" value="1"/>
</dbReference>
<dbReference type="InterPro" id="IPR036736">
    <property type="entry name" value="ACP-like_sf"/>
</dbReference>
<evidence type="ECO:0000256" key="1">
    <source>
        <dbReference type="ARBA" id="ARBA00001957"/>
    </source>
</evidence>
<feature type="region of interest" description="Disordered" evidence="4">
    <location>
        <begin position="524"/>
        <end position="547"/>
    </location>
</feature>
<evidence type="ECO:0000313" key="6">
    <source>
        <dbReference type="EMBL" id="MEJ8641107.1"/>
    </source>
</evidence>
<dbReference type="InterPro" id="IPR000873">
    <property type="entry name" value="AMP-dep_synth/lig_dom"/>
</dbReference>